<dbReference type="InParanoid" id="T0RHW4"/>
<dbReference type="VEuPathDB" id="FungiDB:SDRG_10416"/>
<dbReference type="GeneID" id="19951143"/>
<dbReference type="EMBL" id="JH767166">
    <property type="protein sequence ID" value="EQC31898.1"/>
    <property type="molecule type" value="Genomic_DNA"/>
</dbReference>
<dbReference type="AlphaFoldDB" id="T0RHW4"/>
<dbReference type="RefSeq" id="XP_008614626.1">
    <property type="nucleotide sequence ID" value="XM_008616404.1"/>
</dbReference>
<evidence type="ECO:0000313" key="2">
    <source>
        <dbReference type="EMBL" id="EQC31898.1"/>
    </source>
</evidence>
<organism evidence="2 3">
    <name type="scientific">Saprolegnia diclina (strain VS20)</name>
    <dbReference type="NCBI Taxonomy" id="1156394"/>
    <lineage>
        <taxon>Eukaryota</taxon>
        <taxon>Sar</taxon>
        <taxon>Stramenopiles</taxon>
        <taxon>Oomycota</taxon>
        <taxon>Saprolegniomycetes</taxon>
        <taxon>Saprolegniales</taxon>
        <taxon>Saprolegniaceae</taxon>
        <taxon>Saprolegnia</taxon>
    </lineage>
</organism>
<dbReference type="Proteomes" id="UP000030762">
    <property type="component" value="Unassembled WGS sequence"/>
</dbReference>
<feature type="region of interest" description="Disordered" evidence="1">
    <location>
        <begin position="43"/>
        <end position="62"/>
    </location>
</feature>
<accession>T0RHW4</accession>
<reference evidence="2 3" key="1">
    <citation type="submission" date="2012-04" db="EMBL/GenBank/DDBJ databases">
        <title>The Genome Sequence of Saprolegnia declina VS20.</title>
        <authorList>
            <consortium name="The Broad Institute Genome Sequencing Platform"/>
            <person name="Russ C."/>
            <person name="Nusbaum C."/>
            <person name="Tyler B."/>
            <person name="van West P."/>
            <person name="Dieguez-Uribeondo J."/>
            <person name="de Bruijn I."/>
            <person name="Tripathy S."/>
            <person name="Jiang R."/>
            <person name="Young S.K."/>
            <person name="Zeng Q."/>
            <person name="Gargeya S."/>
            <person name="Fitzgerald M."/>
            <person name="Haas B."/>
            <person name="Abouelleil A."/>
            <person name="Alvarado L."/>
            <person name="Arachchi H.M."/>
            <person name="Berlin A."/>
            <person name="Chapman S.B."/>
            <person name="Goldberg J."/>
            <person name="Griggs A."/>
            <person name="Gujja S."/>
            <person name="Hansen M."/>
            <person name="Howarth C."/>
            <person name="Imamovic A."/>
            <person name="Larimer J."/>
            <person name="McCowen C."/>
            <person name="Montmayeur A."/>
            <person name="Murphy C."/>
            <person name="Neiman D."/>
            <person name="Pearson M."/>
            <person name="Priest M."/>
            <person name="Roberts A."/>
            <person name="Saif S."/>
            <person name="Shea T."/>
            <person name="Sisk P."/>
            <person name="Sykes S."/>
            <person name="Wortman J."/>
            <person name="Nusbaum C."/>
            <person name="Birren B."/>
        </authorList>
    </citation>
    <scope>NUCLEOTIDE SEQUENCE [LARGE SCALE GENOMIC DNA]</scope>
    <source>
        <strain evidence="2 3">VS20</strain>
    </source>
</reference>
<protein>
    <submittedName>
        <fullName evidence="2">Uncharacterized protein</fullName>
    </submittedName>
</protein>
<gene>
    <name evidence="2" type="ORF">SDRG_10416</name>
</gene>
<evidence type="ECO:0000256" key="1">
    <source>
        <dbReference type="SAM" id="MobiDB-lite"/>
    </source>
</evidence>
<evidence type="ECO:0000313" key="3">
    <source>
        <dbReference type="Proteomes" id="UP000030762"/>
    </source>
</evidence>
<proteinExistence type="predicted"/>
<sequence length="102" mass="11254">MLHEDQAGSRDKFREVHRVALFAEGRALVTELGHAFDVVIQGQAGPRPEEARAAQDETHERAATPEVGHGIDVLVQGQAGSLPEEEVEMDEMQEPAQCRVWV</sequence>
<keyword evidence="3" id="KW-1185">Reference proteome</keyword>
<feature type="compositionally biased region" description="Basic and acidic residues" evidence="1">
    <location>
        <begin position="47"/>
        <end position="62"/>
    </location>
</feature>
<name>T0RHW4_SAPDV</name>